<accession>A0A1G8FZ16</accession>
<evidence type="ECO:0000313" key="2">
    <source>
        <dbReference type="EMBL" id="SDH87363.1"/>
    </source>
</evidence>
<feature type="transmembrane region" description="Helical" evidence="1">
    <location>
        <begin position="7"/>
        <end position="27"/>
    </location>
</feature>
<organism evidence="2 3">
    <name type="scientific">Vibrio xiamenensis</name>
    <dbReference type="NCBI Taxonomy" id="861298"/>
    <lineage>
        <taxon>Bacteria</taxon>
        <taxon>Pseudomonadati</taxon>
        <taxon>Pseudomonadota</taxon>
        <taxon>Gammaproteobacteria</taxon>
        <taxon>Vibrionales</taxon>
        <taxon>Vibrionaceae</taxon>
        <taxon>Vibrio</taxon>
    </lineage>
</organism>
<keyword evidence="3" id="KW-1185">Reference proteome</keyword>
<keyword evidence="1" id="KW-0812">Transmembrane</keyword>
<dbReference type="OrthoDB" id="8481133at2"/>
<dbReference type="RefSeq" id="WP_093278559.1">
    <property type="nucleotide sequence ID" value="NZ_FNDD01000033.1"/>
</dbReference>
<name>A0A1G8FZ16_9VIBR</name>
<dbReference type="AlphaFoldDB" id="A0A1G8FZ16"/>
<gene>
    <name evidence="2" type="ORF">SAMN04488136_13339</name>
</gene>
<keyword evidence="1" id="KW-0472">Membrane</keyword>
<dbReference type="STRING" id="861298.SAMN04488136_13339"/>
<sequence length="147" mass="16405">MNLRKIAITLPAPICIVASITCFMTYLNHGMNQEFWFNWLSAFVFSLLVIVPIAGLMIMKISIWVAKMLPNINPLYQKLIQCVFIALCIESILAVISALGTQNVTDVASFVSVWAFTLVRALPLGYVIAMIMVFIVKPRIQRALAQA</sequence>
<feature type="transmembrane region" description="Helical" evidence="1">
    <location>
        <begin position="79"/>
        <end position="99"/>
    </location>
</feature>
<evidence type="ECO:0000256" key="1">
    <source>
        <dbReference type="SAM" id="Phobius"/>
    </source>
</evidence>
<dbReference type="Proteomes" id="UP000198854">
    <property type="component" value="Unassembled WGS sequence"/>
</dbReference>
<feature type="transmembrane region" description="Helical" evidence="1">
    <location>
        <begin position="39"/>
        <end position="58"/>
    </location>
</feature>
<evidence type="ECO:0000313" key="3">
    <source>
        <dbReference type="Proteomes" id="UP000198854"/>
    </source>
</evidence>
<keyword evidence="1" id="KW-1133">Transmembrane helix</keyword>
<reference evidence="2 3" key="1">
    <citation type="submission" date="2016-10" db="EMBL/GenBank/DDBJ databases">
        <authorList>
            <person name="de Groot N.N."/>
        </authorList>
    </citation>
    <scope>NUCLEOTIDE SEQUENCE [LARGE SCALE GENOMIC DNA]</scope>
    <source>
        <strain evidence="2 3">CGMCC 1.10228</strain>
    </source>
</reference>
<protein>
    <recommendedName>
        <fullName evidence="4">DUF2798 domain-containing protein</fullName>
    </recommendedName>
</protein>
<dbReference type="EMBL" id="FNDD01000033">
    <property type="protein sequence ID" value="SDH87363.1"/>
    <property type="molecule type" value="Genomic_DNA"/>
</dbReference>
<evidence type="ECO:0008006" key="4">
    <source>
        <dbReference type="Google" id="ProtNLM"/>
    </source>
</evidence>
<feature type="transmembrane region" description="Helical" evidence="1">
    <location>
        <begin position="111"/>
        <end position="136"/>
    </location>
</feature>
<proteinExistence type="predicted"/>